<comment type="caution">
    <text evidence="2">The sequence shown here is derived from an EMBL/GenBank/DDBJ whole genome shotgun (WGS) entry which is preliminary data.</text>
</comment>
<keyword evidence="1" id="KW-1133">Transmembrane helix</keyword>
<evidence type="ECO:0000256" key="1">
    <source>
        <dbReference type="SAM" id="Phobius"/>
    </source>
</evidence>
<keyword evidence="1" id="KW-0812">Transmembrane</keyword>
<evidence type="ECO:0000313" key="2">
    <source>
        <dbReference type="EMBL" id="MDT0568355.1"/>
    </source>
</evidence>
<proteinExistence type="predicted"/>
<evidence type="ECO:0000313" key="3">
    <source>
        <dbReference type="Proteomes" id="UP001180737"/>
    </source>
</evidence>
<feature type="transmembrane region" description="Helical" evidence="1">
    <location>
        <begin position="6"/>
        <end position="28"/>
    </location>
</feature>
<protein>
    <submittedName>
        <fullName evidence="2">Uncharacterized protein</fullName>
    </submittedName>
</protein>
<dbReference type="Proteomes" id="UP001180737">
    <property type="component" value="Unassembled WGS sequence"/>
</dbReference>
<keyword evidence="3" id="KW-1185">Reference proteome</keyword>
<dbReference type="RefSeq" id="WP_157856680.1">
    <property type="nucleotide sequence ID" value="NZ_JAVRFJ010000009.1"/>
</dbReference>
<accession>A0ABU2YVL9</accession>
<name>A0ABU2YVL9_9ACTN</name>
<sequence length="152" mass="17107">MSDTTDWLAAAGGIVGAIGGPAGLWAAWNQYQVSRRRRYGPPPQLLDLISQVCDVACAAEFAYQKQEWFNRFDLASTIYRIEELTYLVEDYKLRRLLRRLAGNAELMLRSVIVETDSAEQRAIVASRQAHHAARAMRCGEDVLKALRPRLGL</sequence>
<dbReference type="EMBL" id="JAVRFJ010000009">
    <property type="protein sequence ID" value="MDT0568355.1"/>
    <property type="molecule type" value="Genomic_DNA"/>
</dbReference>
<organism evidence="2 3">
    <name type="scientific">Streptomyces gottesmaniae</name>
    <dbReference type="NCBI Taxonomy" id="3075518"/>
    <lineage>
        <taxon>Bacteria</taxon>
        <taxon>Bacillati</taxon>
        <taxon>Actinomycetota</taxon>
        <taxon>Actinomycetes</taxon>
        <taxon>Kitasatosporales</taxon>
        <taxon>Streptomycetaceae</taxon>
        <taxon>Streptomyces</taxon>
    </lineage>
</organism>
<gene>
    <name evidence="2" type="ORF">RM704_12870</name>
</gene>
<keyword evidence="1" id="KW-0472">Membrane</keyword>
<reference evidence="2" key="1">
    <citation type="submission" date="2024-05" db="EMBL/GenBank/DDBJ databases">
        <title>30 novel species of actinomycetes from the DSMZ collection.</title>
        <authorList>
            <person name="Nouioui I."/>
        </authorList>
    </citation>
    <scope>NUCLEOTIDE SEQUENCE</scope>
    <source>
        <strain evidence="2">DSM 3412</strain>
    </source>
</reference>